<reference evidence="1" key="1">
    <citation type="submission" date="2019-10" db="EMBL/GenBank/DDBJ databases">
        <authorList>
            <person name="Ross D.E."/>
            <person name="Gulliver D."/>
        </authorList>
    </citation>
    <scope>NUCLEOTIDE SEQUENCE</scope>
    <source>
        <strain evidence="1">DER-2019</strain>
    </source>
</reference>
<dbReference type="RefSeq" id="WP_148565570.1">
    <property type="nucleotide sequence ID" value="NZ_RXYA01000001.1"/>
</dbReference>
<evidence type="ECO:0000313" key="1">
    <source>
        <dbReference type="EMBL" id="MBC3886951.1"/>
    </source>
</evidence>
<dbReference type="AlphaFoldDB" id="A0A923HRB0"/>
<dbReference type="Proteomes" id="UP000616595">
    <property type="component" value="Unassembled WGS sequence"/>
</dbReference>
<dbReference type="EMBL" id="WJBD01000001">
    <property type="protein sequence ID" value="MBC3886951.1"/>
    <property type="molecule type" value="Genomic_DNA"/>
</dbReference>
<accession>A0A923HRB0</accession>
<name>A0A923HRB0_9FIRM</name>
<comment type="caution">
    <text evidence="1">The sequence shown here is derived from an EMBL/GenBank/DDBJ whole genome shotgun (WGS) entry which is preliminary data.</text>
</comment>
<organism evidence="1 2">
    <name type="scientific">Acetobacterium paludosum</name>
    <dbReference type="NCBI Taxonomy" id="52693"/>
    <lineage>
        <taxon>Bacteria</taxon>
        <taxon>Bacillati</taxon>
        <taxon>Bacillota</taxon>
        <taxon>Clostridia</taxon>
        <taxon>Eubacteriales</taxon>
        <taxon>Eubacteriaceae</taxon>
        <taxon>Acetobacterium</taxon>
    </lineage>
</organism>
<gene>
    <name evidence="1" type="ORF">GH810_01300</name>
</gene>
<keyword evidence="2" id="KW-1185">Reference proteome</keyword>
<protein>
    <submittedName>
        <fullName evidence="1">Uncharacterized protein</fullName>
    </submittedName>
</protein>
<reference evidence="1" key="2">
    <citation type="submission" date="2020-10" db="EMBL/GenBank/DDBJ databases">
        <title>Comparative genomics of the Acetobacterium genus.</title>
        <authorList>
            <person name="Marshall C."/>
            <person name="May H."/>
            <person name="Norman S."/>
        </authorList>
    </citation>
    <scope>NUCLEOTIDE SEQUENCE</scope>
    <source>
        <strain evidence="1">DER-2019</strain>
    </source>
</reference>
<proteinExistence type="predicted"/>
<evidence type="ECO:0000313" key="2">
    <source>
        <dbReference type="Proteomes" id="UP000616595"/>
    </source>
</evidence>
<sequence length="76" mass="8196">MEKNDIAFGHDTVKYVNSIGAEGLQTGADNDLIVRKSNRLLRSTVGISKGKASEISDQCESLQSLNETKPNFGVAK</sequence>